<gene>
    <name evidence="1" type="ORF">EgrG_001039800</name>
</gene>
<evidence type="ECO:0000313" key="2">
    <source>
        <dbReference type="Proteomes" id="UP000492820"/>
    </source>
</evidence>
<reference evidence="3" key="3">
    <citation type="submission" date="2020-10" db="UniProtKB">
        <authorList>
            <consortium name="WormBaseParasite"/>
        </authorList>
    </citation>
    <scope>IDENTIFICATION</scope>
</reference>
<sequence length="69" mass="7022">MAMVAVAMVVAAPSNSTSVVVGCGVLPHIACAIGWPSVNATKSIIITGAHDVKPSSKCIVFISSRPIFI</sequence>
<dbReference type="AlphaFoldDB" id="A0A068WD20"/>
<dbReference type="EMBL" id="LK028577">
    <property type="protein sequence ID" value="CDS17635.1"/>
    <property type="molecule type" value="Genomic_DNA"/>
</dbReference>
<dbReference type="Proteomes" id="UP000492820">
    <property type="component" value="Unassembled WGS sequence"/>
</dbReference>
<proteinExistence type="predicted"/>
<accession>A0A068WD20</accession>
<evidence type="ECO:0000313" key="1">
    <source>
        <dbReference type="EMBL" id="CDS17635.1"/>
    </source>
</evidence>
<protein>
    <submittedName>
        <fullName evidence="1 3">Expressed protein</fullName>
    </submittedName>
</protein>
<reference evidence="1 2" key="1">
    <citation type="journal article" date="2013" name="Nature">
        <title>The genomes of four tapeworm species reveal adaptations to parasitism.</title>
        <authorList>
            <person name="Tsai I.J."/>
            <person name="Zarowiecki M."/>
            <person name="Holroyd N."/>
            <person name="Garciarrubio A."/>
            <person name="Sanchez-Flores A."/>
            <person name="Brooks K.L."/>
            <person name="Tracey A."/>
            <person name="Bobes R.J."/>
            <person name="Fragoso G."/>
            <person name="Sciutto E."/>
            <person name="Aslett M."/>
            <person name="Beasley H."/>
            <person name="Bennett H.M."/>
            <person name="Cai J."/>
            <person name="Camicia F."/>
            <person name="Clark R."/>
            <person name="Cucher M."/>
            <person name="De Silva N."/>
            <person name="Day T.A."/>
            <person name="Deplazes P."/>
            <person name="Estrada K."/>
            <person name="Fernandez C."/>
            <person name="Holland P.W."/>
            <person name="Hou J."/>
            <person name="Hu S."/>
            <person name="Huckvale T."/>
            <person name="Hung S.S."/>
            <person name="Kamenetzky L."/>
            <person name="Keane J.A."/>
            <person name="Kiss F."/>
            <person name="Koziol U."/>
            <person name="Lambert O."/>
            <person name="Liu K."/>
            <person name="Luo X."/>
            <person name="Luo Y."/>
            <person name="Macchiaroli N."/>
            <person name="Nichol S."/>
            <person name="Paps J."/>
            <person name="Parkinson J."/>
            <person name="Pouchkina-Stantcheva N."/>
            <person name="Riddiford N."/>
            <person name="Rosenzvit M."/>
            <person name="Salinas G."/>
            <person name="Wasmuth J.D."/>
            <person name="Zamanian M."/>
            <person name="Zheng Y."/>
            <person name="Cai X."/>
            <person name="Soberon X."/>
            <person name="Olson P.D."/>
            <person name="Laclette J.P."/>
            <person name="Brehm K."/>
            <person name="Berriman M."/>
            <person name="Garciarrubio A."/>
            <person name="Bobes R.J."/>
            <person name="Fragoso G."/>
            <person name="Sanchez-Flores A."/>
            <person name="Estrada K."/>
            <person name="Cevallos M.A."/>
            <person name="Morett E."/>
            <person name="Gonzalez V."/>
            <person name="Portillo T."/>
            <person name="Ochoa-Leyva A."/>
            <person name="Jose M.V."/>
            <person name="Sciutto E."/>
            <person name="Landa A."/>
            <person name="Jimenez L."/>
            <person name="Valdes V."/>
            <person name="Carrero J.C."/>
            <person name="Larralde C."/>
            <person name="Morales-Montor J."/>
            <person name="Limon-Lason J."/>
            <person name="Soberon X."/>
            <person name="Laclette J.P."/>
        </authorList>
    </citation>
    <scope>NUCLEOTIDE SEQUENCE [LARGE SCALE GENOMIC DNA]</scope>
</reference>
<evidence type="ECO:0000313" key="3">
    <source>
        <dbReference type="WBParaSite" id="EgrG_001039800"/>
    </source>
</evidence>
<organism evidence="1">
    <name type="scientific">Echinococcus granulosus</name>
    <name type="common">Hydatid tapeworm</name>
    <dbReference type="NCBI Taxonomy" id="6210"/>
    <lineage>
        <taxon>Eukaryota</taxon>
        <taxon>Metazoa</taxon>
        <taxon>Spiralia</taxon>
        <taxon>Lophotrochozoa</taxon>
        <taxon>Platyhelminthes</taxon>
        <taxon>Cestoda</taxon>
        <taxon>Eucestoda</taxon>
        <taxon>Cyclophyllidea</taxon>
        <taxon>Taeniidae</taxon>
        <taxon>Echinococcus</taxon>
        <taxon>Echinococcus granulosus group</taxon>
    </lineage>
</organism>
<dbReference type="WBParaSite" id="EgrG_001039800">
    <property type="protein sequence ID" value="EgrG_001039800"/>
    <property type="gene ID" value="EgrG_001039800"/>
</dbReference>
<reference evidence="1" key="2">
    <citation type="submission" date="2014-06" db="EMBL/GenBank/DDBJ databases">
        <authorList>
            <person name="Aslett M."/>
        </authorList>
    </citation>
    <scope>NUCLEOTIDE SEQUENCE</scope>
</reference>
<name>A0A068WD20_ECHGR</name>